<protein>
    <submittedName>
        <fullName evidence="3">Peptidase C13</fullName>
    </submittedName>
</protein>
<dbReference type="AlphaFoldDB" id="A0A9D7DW45"/>
<organism evidence="3 4">
    <name type="scientific">Candidatus Methylophosphatis roskildensis</name>
    <dbReference type="NCBI Taxonomy" id="2899263"/>
    <lineage>
        <taxon>Bacteria</taxon>
        <taxon>Pseudomonadati</taxon>
        <taxon>Pseudomonadota</taxon>
        <taxon>Betaproteobacteria</taxon>
        <taxon>Nitrosomonadales</taxon>
        <taxon>Sterolibacteriaceae</taxon>
        <taxon>Candidatus Methylophosphatis</taxon>
    </lineage>
</organism>
<proteinExistence type="predicted"/>
<feature type="compositionally biased region" description="Low complexity" evidence="2">
    <location>
        <begin position="619"/>
        <end position="635"/>
    </location>
</feature>
<dbReference type="Gene3D" id="3.40.50.1460">
    <property type="match status" value="1"/>
</dbReference>
<dbReference type="Pfam" id="PF02493">
    <property type="entry name" value="MORN"/>
    <property type="match status" value="11"/>
</dbReference>
<dbReference type="PANTHER" id="PTHR43215">
    <property type="entry name" value="RADIAL SPOKE HEAD 1 HOMOLOG"/>
    <property type="match status" value="1"/>
</dbReference>
<dbReference type="SUPFAM" id="SSF82185">
    <property type="entry name" value="Histone H3 K4-specific methyltransferase SET7/9 N-terminal domain"/>
    <property type="match status" value="2"/>
</dbReference>
<evidence type="ECO:0000256" key="1">
    <source>
        <dbReference type="ARBA" id="ARBA00022737"/>
    </source>
</evidence>
<reference evidence="3" key="1">
    <citation type="submission" date="2020-10" db="EMBL/GenBank/DDBJ databases">
        <title>Connecting structure to function with the recovery of over 1000 high-quality activated sludge metagenome-assembled genomes encoding full-length rRNA genes using long-read sequencing.</title>
        <authorList>
            <person name="Singleton C.M."/>
            <person name="Petriglieri F."/>
            <person name="Kristensen J.M."/>
            <person name="Kirkegaard R.H."/>
            <person name="Michaelsen T.Y."/>
            <person name="Andersen M.H."/>
            <person name="Karst S.M."/>
            <person name="Dueholm M.S."/>
            <person name="Nielsen P.H."/>
            <person name="Albertsen M."/>
        </authorList>
    </citation>
    <scope>NUCLEOTIDE SEQUENCE</scope>
    <source>
        <strain evidence="3">Bjer_18-Q3-R1-45_BAT3C.347</strain>
    </source>
</reference>
<evidence type="ECO:0000313" key="4">
    <source>
        <dbReference type="Proteomes" id="UP000807785"/>
    </source>
</evidence>
<dbReference type="GO" id="GO:0006508">
    <property type="term" value="P:proteolysis"/>
    <property type="evidence" value="ECO:0007669"/>
    <property type="project" value="InterPro"/>
</dbReference>
<feature type="region of interest" description="Disordered" evidence="2">
    <location>
        <begin position="613"/>
        <end position="643"/>
    </location>
</feature>
<dbReference type="EMBL" id="JADJEV010000001">
    <property type="protein sequence ID" value="MBK6971851.1"/>
    <property type="molecule type" value="Genomic_DNA"/>
</dbReference>
<dbReference type="PANTHER" id="PTHR43215:SF14">
    <property type="entry name" value="RADIAL SPOKE HEAD 1 HOMOLOG"/>
    <property type="match status" value="1"/>
</dbReference>
<dbReference type="SUPFAM" id="SSF52129">
    <property type="entry name" value="Caspase-like"/>
    <property type="match status" value="1"/>
</dbReference>
<sequence>MTRPSLAIVWFGLSIGLLGSPVSVRAADEAQALVTPDGGRYFGALVDGKRHGPGRIEWSNGASFDGGFREGLFSGKGRLRFPTGDVYEGDFAKGMESGRGRLTSKSGAVYEGEFRDGVLAGTGRYDSGNGTVYEGEFKDSFYHGKGRIVGAFGEYAGEFQLGEISGKGEMRFKDGRTYVGDFAHGDFEGKGRLAYPSGQIFEGDFVAGEFTGSGVATWPGGMWHAGRFRNWRPEGPGIFSDDGGTTYEGRFANGELTGSGRIVAKDGSRYEGETRNRMPHGNGELRLANGNVYRGGFEFGVFAGQGTMTYATPQSDGRTRDEGIWQHGRLKKEHEEERRLARANVELALYKQPALLADALREFAPRDARGINMYLLAVAGDGSQEVFRREVEFVRKQFDMDFGTRGRSLVLGNSRNTVGRVPLATVTSIRQAISAASAAMDKEQDILFLYITSHGSKEREITLGLTGMDLPPLSARELGEALKESGIRWKVVVISACYAGGFIDDLRDSRTLVITASRHDRRSFGCADENDFTYFGRAFFKEALPKAASFQDAYAKADRLITEWEDGDAQRNRTSDSAGASKDDERHSLPQMEDSPDIRNHLKKWWAQIAATPKNAHSAPGPAAGTAAAALPPLGRSSRGSRQ</sequence>
<dbReference type="Pfam" id="PF01650">
    <property type="entry name" value="Peptidase_C13"/>
    <property type="match status" value="1"/>
</dbReference>
<keyword evidence="1" id="KW-0677">Repeat</keyword>
<dbReference type="InterPro" id="IPR001096">
    <property type="entry name" value="Peptidase_C13"/>
</dbReference>
<evidence type="ECO:0000256" key="2">
    <source>
        <dbReference type="SAM" id="MobiDB-lite"/>
    </source>
</evidence>
<dbReference type="Proteomes" id="UP000807785">
    <property type="component" value="Unassembled WGS sequence"/>
</dbReference>
<dbReference type="InterPro" id="IPR003409">
    <property type="entry name" value="MORN"/>
</dbReference>
<evidence type="ECO:0000313" key="3">
    <source>
        <dbReference type="EMBL" id="MBK6971851.1"/>
    </source>
</evidence>
<dbReference type="SMART" id="SM00698">
    <property type="entry name" value="MORN"/>
    <property type="match status" value="11"/>
</dbReference>
<accession>A0A9D7DW45</accession>
<dbReference type="Gene3D" id="2.20.110.10">
    <property type="entry name" value="Histone H3 K4-specific methyltransferase SET7/9 N-terminal domain"/>
    <property type="match status" value="5"/>
</dbReference>
<comment type="caution">
    <text evidence="3">The sequence shown here is derived from an EMBL/GenBank/DDBJ whole genome shotgun (WGS) entry which is preliminary data.</text>
</comment>
<name>A0A9D7DW45_9PROT</name>
<gene>
    <name evidence="3" type="ORF">IPH26_02410</name>
</gene>
<dbReference type="GO" id="GO:0008233">
    <property type="term" value="F:peptidase activity"/>
    <property type="evidence" value="ECO:0007669"/>
    <property type="project" value="InterPro"/>
</dbReference>
<dbReference type="InterPro" id="IPR029030">
    <property type="entry name" value="Caspase-like_dom_sf"/>
</dbReference>
<feature type="region of interest" description="Disordered" evidence="2">
    <location>
        <begin position="566"/>
        <end position="597"/>
    </location>
</feature>